<reference evidence="1 2" key="1">
    <citation type="journal article" date="2016" name="Nat. Commun.">
        <title>Thousands of microbial genomes shed light on interconnected biogeochemical processes in an aquifer system.</title>
        <authorList>
            <person name="Anantharaman K."/>
            <person name="Brown C.T."/>
            <person name="Hug L.A."/>
            <person name="Sharon I."/>
            <person name="Castelle C.J."/>
            <person name="Probst A.J."/>
            <person name="Thomas B.C."/>
            <person name="Singh A."/>
            <person name="Wilkins M.J."/>
            <person name="Karaoz U."/>
            <person name="Brodie E.L."/>
            <person name="Williams K.H."/>
            <person name="Hubbard S.S."/>
            <person name="Banfield J.F."/>
        </authorList>
    </citation>
    <scope>NUCLEOTIDE SEQUENCE [LARGE SCALE GENOMIC DNA]</scope>
</reference>
<sequence length="105" mass="12445">MKGQSNEFYLRQLIRLCFKRKTSEPEQTTASLVNEIKRIIETDHLFDVILEELFWLKENSTGLKGTKENGYPWSWLSPVFEKHANENHAEQIAEMLLWPEIYDSD</sequence>
<evidence type="ECO:0000313" key="2">
    <source>
        <dbReference type="Proteomes" id="UP000178515"/>
    </source>
</evidence>
<dbReference type="AlphaFoldDB" id="A0A1G1Z7Y7"/>
<protein>
    <submittedName>
        <fullName evidence="1">Uncharacterized protein</fullName>
    </submittedName>
</protein>
<evidence type="ECO:0000313" key="1">
    <source>
        <dbReference type="EMBL" id="OGY59980.1"/>
    </source>
</evidence>
<name>A0A1G1Z7Y7_9BACT</name>
<comment type="caution">
    <text evidence="1">The sequence shown here is derived from an EMBL/GenBank/DDBJ whole genome shotgun (WGS) entry which is preliminary data.</text>
</comment>
<proteinExistence type="predicted"/>
<dbReference type="STRING" id="1797689.A3F24_01475"/>
<accession>A0A1G1Z7Y7</accession>
<organism evidence="1 2">
    <name type="scientific">Candidatus Colwellbacteria bacterium RIFCSPHIGHO2_12_FULL_44_17</name>
    <dbReference type="NCBI Taxonomy" id="1797689"/>
    <lineage>
        <taxon>Bacteria</taxon>
        <taxon>Candidatus Colwelliibacteriota</taxon>
    </lineage>
</organism>
<dbReference type="EMBL" id="MHIX01000005">
    <property type="protein sequence ID" value="OGY59980.1"/>
    <property type="molecule type" value="Genomic_DNA"/>
</dbReference>
<gene>
    <name evidence="1" type="ORF">A3F24_01475</name>
</gene>
<dbReference type="Proteomes" id="UP000178515">
    <property type="component" value="Unassembled WGS sequence"/>
</dbReference>